<dbReference type="OrthoDB" id="152799at2"/>
<dbReference type="Pfam" id="PF01553">
    <property type="entry name" value="Acyltransferase"/>
    <property type="match status" value="1"/>
</dbReference>
<evidence type="ECO:0000259" key="3">
    <source>
        <dbReference type="SMART" id="SM00563"/>
    </source>
</evidence>
<feature type="domain" description="Phospholipid/glycerol acyltransferase" evidence="3">
    <location>
        <begin position="46"/>
        <end position="163"/>
    </location>
</feature>
<dbReference type="GO" id="GO:0006654">
    <property type="term" value="P:phosphatidic acid biosynthetic process"/>
    <property type="evidence" value="ECO:0007669"/>
    <property type="project" value="TreeGrafter"/>
</dbReference>
<name>A0A1G8N488_9BACL</name>
<dbReference type="GO" id="GO:0003841">
    <property type="term" value="F:1-acylglycerol-3-phosphate O-acyltransferase activity"/>
    <property type="evidence" value="ECO:0007669"/>
    <property type="project" value="TreeGrafter"/>
</dbReference>
<keyword evidence="1 4" id="KW-0808">Transferase</keyword>
<dbReference type="RefSeq" id="WP_090713874.1">
    <property type="nucleotide sequence ID" value="NZ_CBCSKY010000006.1"/>
</dbReference>
<dbReference type="STRING" id="1174501.SAMN05216192_10834"/>
<dbReference type="GO" id="GO:0005886">
    <property type="term" value="C:plasma membrane"/>
    <property type="evidence" value="ECO:0007669"/>
    <property type="project" value="TreeGrafter"/>
</dbReference>
<keyword evidence="2 4" id="KW-0012">Acyltransferase</keyword>
<dbReference type="CDD" id="cd06551">
    <property type="entry name" value="LPLAT"/>
    <property type="match status" value="1"/>
</dbReference>
<dbReference type="Proteomes" id="UP000199050">
    <property type="component" value="Unassembled WGS sequence"/>
</dbReference>
<dbReference type="AlphaFoldDB" id="A0A1G8N488"/>
<evidence type="ECO:0000256" key="1">
    <source>
        <dbReference type="ARBA" id="ARBA00022679"/>
    </source>
</evidence>
<evidence type="ECO:0000313" key="4">
    <source>
        <dbReference type="EMBL" id="SDI74978.1"/>
    </source>
</evidence>
<evidence type="ECO:0000256" key="2">
    <source>
        <dbReference type="ARBA" id="ARBA00023315"/>
    </source>
</evidence>
<organism evidence="4 5">
    <name type="scientific">Paenibacillus typhae</name>
    <dbReference type="NCBI Taxonomy" id="1174501"/>
    <lineage>
        <taxon>Bacteria</taxon>
        <taxon>Bacillati</taxon>
        <taxon>Bacillota</taxon>
        <taxon>Bacilli</taxon>
        <taxon>Bacillales</taxon>
        <taxon>Paenibacillaceae</taxon>
        <taxon>Paenibacillus</taxon>
    </lineage>
</organism>
<dbReference type="EMBL" id="FNDX01000008">
    <property type="protein sequence ID" value="SDI74978.1"/>
    <property type="molecule type" value="Genomic_DNA"/>
</dbReference>
<proteinExistence type="predicted"/>
<accession>A0A1G8N488</accession>
<dbReference type="SUPFAM" id="SSF69593">
    <property type="entry name" value="Glycerol-3-phosphate (1)-acyltransferase"/>
    <property type="match status" value="1"/>
</dbReference>
<sequence>MLEAAKSPSFDALFSRYNTFYLLRRHFRFVGISGDLQPASAESRPVLYIMNHSSWWDGLLAYHAARRLTRRRQYFMMEEGQLRKFQFFRRLGAYSINRDEPADVRASLRYTARMLGEGGSVWMYPEGELLPLERRPLQLKEGAAVVLRLCPDTAVVPVTLYHGLFFHPKPEATLLAGEPLMQPWKEMDRSSISALLASCLEEQLDSHRQLIFDHKGHMPACFTPLIKTGGSVHERYDAWRRGSR</sequence>
<reference evidence="5" key="1">
    <citation type="submission" date="2016-10" db="EMBL/GenBank/DDBJ databases">
        <authorList>
            <person name="Varghese N."/>
            <person name="Submissions S."/>
        </authorList>
    </citation>
    <scope>NUCLEOTIDE SEQUENCE [LARGE SCALE GENOMIC DNA]</scope>
    <source>
        <strain evidence="5">CGMCC 1.11012</strain>
    </source>
</reference>
<protein>
    <submittedName>
        <fullName evidence="4">Acyltransferase</fullName>
    </submittedName>
</protein>
<dbReference type="InterPro" id="IPR002123">
    <property type="entry name" value="Plipid/glycerol_acylTrfase"/>
</dbReference>
<keyword evidence="5" id="KW-1185">Reference proteome</keyword>
<dbReference type="SMART" id="SM00563">
    <property type="entry name" value="PlsC"/>
    <property type="match status" value="1"/>
</dbReference>
<evidence type="ECO:0000313" key="5">
    <source>
        <dbReference type="Proteomes" id="UP000199050"/>
    </source>
</evidence>
<dbReference type="PANTHER" id="PTHR10434">
    <property type="entry name" value="1-ACYL-SN-GLYCEROL-3-PHOSPHATE ACYLTRANSFERASE"/>
    <property type="match status" value="1"/>
</dbReference>
<dbReference type="PANTHER" id="PTHR10434:SF11">
    <property type="entry name" value="1-ACYL-SN-GLYCEROL-3-PHOSPHATE ACYLTRANSFERASE"/>
    <property type="match status" value="1"/>
</dbReference>
<gene>
    <name evidence="4" type="ORF">SAMN05216192_10834</name>
</gene>